<keyword evidence="4" id="KW-1185">Reference proteome</keyword>
<dbReference type="EMBL" id="JBHMCE010000013">
    <property type="protein sequence ID" value="MFB9532231.1"/>
    <property type="molecule type" value="Genomic_DNA"/>
</dbReference>
<accession>A0ABV5QBZ6</accession>
<proteinExistence type="predicted"/>
<feature type="transmembrane region" description="Helical" evidence="2">
    <location>
        <begin position="36"/>
        <end position="57"/>
    </location>
</feature>
<reference evidence="3 4" key="1">
    <citation type="submission" date="2024-09" db="EMBL/GenBank/DDBJ databases">
        <authorList>
            <person name="Sun Q."/>
            <person name="Mori K."/>
        </authorList>
    </citation>
    <scope>NUCLEOTIDE SEQUENCE [LARGE SCALE GENOMIC DNA]</scope>
    <source>
        <strain evidence="3 4">JCM 3323</strain>
    </source>
</reference>
<feature type="compositionally biased region" description="Basic and acidic residues" evidence="1">
    <location>
        <begin position="155"/>
        <end position="165"/>
    </location>
</feature>
<keyword evidence="2" id="KW-0472">Membrane</keyword>
<evidence type="ECO:0000313" key="4">
    <source>
        <dbReference type="Proteomes" id="UP001589646"/>
    </source>
</evidence>
<keyword evidence="2" id="KW-1133">Transmembrane helix</keyword>
<feature type="compositionally biased region" description="Acidic residues" evidence="1">
    <location>
        <begin position="96"/>
        <end position="105"/>
    </location>
</feature>
<protein>
    <submittedName>
        <fullName evidence="3">Uncharacterized protein</fullName>
    </submittedName>
</protein>
<dbReference type="RefSeq" id="WP_346130425.1">
    <property type="nucleotide sequence ID" value="NZ_BAAAXC010000015.1"/>
</dbReference>
<keyword evidence="2" id="KW-0812">Transmembrane</keyword>
<organism evidence="3 4">
    <name type="scientific">Nonomuraea roseola</name>
    <dbReference type="NCBI Taxonomy" id="46179"/>
    <lineage>
        <taxon>Bacteria</taxon>
        <taxon>Bacillati</taxon>
        <taxon>Actinomycetota</taxon>
        <taxon>Actinomycetes</taxon>
        <taxon>Streptosporangiales</taxon>
        <taxon>Streptosporangiaceae</taxon>
        <taxon>Nonomuraea</taxon>
    </lineage>
</organism>
<evidence type="ECO:0000256" key="2">
    <source>
        <dbReference type="SAM" id="Phobius"/>
    </source>
</evidence>
<comment type="caution">
    <text evidence="3">The sequence shown here is derived from an EMBL/GenBank/DDBJ whole genome shotgun (WGS) entry which is preliminary data.</text>
</comment>
<sequence>MHGHVPSPTGQPDQDRLEILSGPGQDHRPRRNSKPLVIAASALVALLVAGGVGFTLLGNDRAQGGPASQTSEQAQQPGSGSESGAEKEGDSGPGEDLGDSGESAEGDALPVESGESAEGDAVQADPPADSDSDSDSDRGSAGQAAGSDGSSSKNTSKDTSKDTSKEQQSAGGGPADGPAGEVAGQCAADGC</sequence>
<feature type="region of interest" description="Disordered" evidence="1">
    <location>
        <begin position="1"/>
        <end position="33"/>
    </location>
</feature>
<feature type="compositionally biased region" description="Polar residues" evidence="1">
    <location>
        <begin position="66"/>
        <end position="77"/>
    </location>
</feature>
<name>A0ABV5QBZ6_9ACTN</name>
<gene>
    <name evidence="3" type="ORF">ACFFRN_36970</name>
</gene>
<evidence type="ECO:0000313" key="3">
    <source>
        <dbReference type="EMBL" id="MFB9532231.1"/>
    </source>
</evidence>
<dbReference type="Proteomes" id="UP001589646">
    <property type="component" value="Unassembled WGS sequence"/>
</dbReference>
<feature type="region of interest" description="Disordered" evidence="1">
    <location>
        <begin position="56"/>
        <end position="191"/>
    </location>
</feature>
<feature type="compositionally biased region" description="Low complexity" evidence="1">
    <location>
        <begin position="139"/>
        <end position="154"/>
    </location>
</feature>
<evidence type="ECO:0000256" key="1">
    <source>
        <dbReference type="SAM" id="MobiDB-lite"/>
    </source>
</evidence>